<dbReference type="EMBL" id="PQIB02000009">
    <property type="protein sequence ID" value="RLN01063.1"/>
    <property type="molecule type" value="Genomic_DNA"/>
</dbReference>
<sequence length="314" mass="35886">MERGSDQNEGNEESVLDSNMTSDIADERDVMVDSRKDDTDAEKGYDMPAAGTYNHDTKDGIVSHPKGDKNSDMMADRGAKIDSDKVDTNKENRVGMTGTEKELIAVSVVSANPDVTTKSGNEPIGKERRLQEIWQSWFIKNQKEHGQYGLYQKQDMKGFRLKLAATLISSFLNVRRGRPLFLRNDDGPGNPNNVVEIDDPKQRTTTPSNGKHERREDMIGILCDYFASIDDVVVLEKYGETITHFYKKYTAAMNVNSSRWDQNIYKWSFTHEKEIIEDEEKCNMSDRKAGGYLVLQYMSWWKSIRDLYGEYTAL</sequence>
<feature type="region of interest" description="Disordered" evidence="1">
    <location>
        <begin position="1"/>
        <end position="74"/>
    </location>
</feature>
<dbReference type="Proteomes" id="UP000275267">
    <property type="component" value="Unassembled WGS sequence"/>
</dbReference>
<evidence type="ECO:0000313" key="3">
    <source>
        <dbReference type="Proteomes" id="UP000275267"/>
    </source>
</evidence>
<feature type="compositionally biased region" description="Basic and acidic residues" evidence="1">
    <location>
        <begin position="25"/>
        <end position="45"/>
    </location>
</feature>
<gene>
    <name evidence="2" type="ORF">C2845_PM06G25700</name>
</gene>
<organism evidence="2 3">
    <name type="scientific">Panicum miliaceum</name>
    <name type="common">Proso millet</name>
    <name type="synonym">Broomcorn millet</name>
    <dbReference type="NCBI Taxonomy" id="4540"/>
    <lineage>
        <taxon>Eukaryota</taxon>
        <taxon>Viridiplantae</taxon>
        <taxon>Streptophyta</taxon>
        <taxon>Embryophyta</taxon>
        <taxon>Tracheophyta</taxon>
        <taxon>Spermatophyta</taxon>
        <taxon>Magnoliopsida</taxon>
        <taxon>Liliopsida</taxon>
        <taxon>Poales</taxon>
        <taxon>Poaceae</taxon>
        <taxon>PACMAD clade</taxon>
        <taxon>Panicoideae</taxon>
        <taxon>Panicodae</taxon>
        <taxon>Paniceae</taxon>
        <taxon>Panicinae</taxon>
        <taxon>Panicum</taxon>
        <taxon>Panicum sect. Panicum</taxon>
    </lineage>
</organism>
<feature type="region of interest" description="Disordered" evidence="1">
    <location>
        <begin position="183"/>
        <end position="212"/>
    </location>
</feature>
<keyword evidence="3" id="KW-1185">Reference proteome</keyword>
<proteinExistence type="predicted"/>
<name>A0A3L6REI6_PANMI</name>
<evidence type="ECO:0000313" key="2">
    <source>
        <dbReference type="EMBL" id="RLN01063.1"/>
    </source>
</evidence>
<dbReference type="AlphaFoldDB" id="A0A3L6REI6"/>
<protein>
    <submittedName>
        <fullName evidence="2">Uncharacterized protein</fullName>
    </submittedName>
</protein>
<accession>A0A3L6REI6</accession>
<evidence type="ECO:0000256" key="1">
    <source>
        <dbReference type="SAM" id="MobiDB-lite"/>
    </source>
</evidence>
<feature type="compositionally biased region" description="Basic and acidic residues" evidence="1">
    <location>
        <begin position="55"/>
        <end position="74"/>
    </location>
</feature>
<comment type="caution">
    <text evidence="2">The sequence shown here is derived from an EMBL/GenBank/DDBJ whole genome shotgun (WGS) entry which is preliminary data.</text>
</comment>
<reference evidence="3" key="1">
    <citation type="journal article" date="2019" name="Nat. Commun.">
        <title>The genome of broomcorn millet.</title>
        <authorList>
            <person name="Zou C."/>
            <person name="Miki D."/>
            <person name="Li D."/>
            <person name="Tang Q."/>
            <person name="Xiao L."/>
            <person name="Rajput S."/>
            <person name="Deng P."/>
            <person name="Jia W."/>
            <person name="Huang R."/>
            <person name="Zhang M."/>
            <person name="Sun Y."/>
            <person name="Hu J."/>
            <person name="Fu X."/>
            <person name="Schnable P.S."/>
            <person name="Li F."/>
            <person name="Zhang H."/>
            <person name="Feng B."/>
            <person name="Zhu X."/>
            <person name="Liu R."/>
            <person name="Schnable J.C."/>
            <person name="Zhu J.-K."/>
            <person name="Zhang H."/>
        </authorList>
    </citation>
    <scope>NUCLEOTIDE SEQUENCE [LARGE SCALE GENOMIC DNA]</scope>
</reference>